<comment type="caution">
    <text evidence="5">The sequence shown here is derived from an EMBL/GenBank/DDBJ whole genome shotgun (WGS) entry which is preliminary data.</text>
</comment>
<dbReference type="GO" id="GO:0003700">
    <property type="term" value="F:DNA-binding transcription factor activity"/>
    <property type="evidence" value="ECO:0007669"/>
    <property type="project" value="InterPro"/>
</dbReference>
<dbReference type="InterPro" id="IPR001347">
    <property type="entry name" value="SIS_dom"/>
</dbReference>
<evidence type="ECO:0000259" key="4">
    <source>
        <dbReference type="PROSITE" id="PS51071"/>
    </source>
</evidence>
<name>A0A7Y9YG75_9ACTN</name>
<dbReference type="Proteomes" id="UP000537326">
    <property type="component" value="Unassembled WGS sequence"/>
</dbReference>
<evidence type="ECO:0000313" key="6">
    <source>
        <dbReference type="Proteomes" id="UP000537326"/>
    </source>
</evidence>
<dbReference type="InterPro" id="IPR000281">
    <property type="entry name" value="HTH_RpiR"/>
</dbReference>
<dbReference type="CDD" id="cd05013">
    <property type="entry name" value="SIS_RpiR"/>
    <property type="match status" value="1"/>
</dbReference>
<dbReference type="SUPFAM" id="SSF53697">
    <property type="entry name" value="SIS domain"/>
    <property type="match status" value="1"/>
</dbReference>
<dbReference type="InterPro" id="IPR009057">
    <property type="entry name" value="Homeodomain-like_sf"/>
</dbReference>
<sequence>MSVPTAPDMSELRIEERIAATRMDLSPQERKAAATLLEHLDDLATYRAAELAQLAGVSKATMSRLFRSLGFADFDEVREHLRILRTSTGEPRRRDGGTDLPAHLAREAEVVRRAVEHPAVPQVVALLASARRVSVVGWRNSHPVALHLRQQLAHARGDVRLAPLPGQVVGEELADVGPGDAVVVIGFRRRPTGFAEVLREAAASGADVVLVADPTAIEHARTATLWLECPVSSALAFDSYAAAMSLVSVLADGVLATLGDPAEQRVQAISRAYERMAEVEGG</sequence>
<evidence type="ECO:0000256" key="2">
    <source>
        <dbReference type="ARBA" id="ARBA00023125"/>
    </source>
</evidence>
<proteinExistence type="predicted"/>
<dbReference type="InterPro" id="IPR036388">
    <property type="entry name" value="WH-like_DNA-bd_sf"/>
</dbReference>
<dbReference type="Gene3D" id="3.40.50.10490">
    <property type="entry name" value="Glucose-6-phosphate isomerase like protein, domain 1"/>
    <property type="match status" value="1"/>
</dbReference>
<keyword evidence="3" id="KW-0804">Transcription</keyword>
<dbReference type="GO" id="GO:0097367">
    <property type="term" value="F:carbohydrate derivative binding"/>
    <property type="evidence" value="ECO:0007669"/>
    <property type="project" value="InterPro"/>
</dbReference>
<dbReference type="SUPFAM" id="SSF46689">
    <property type="entry name" value="Homeodomain-like"/>
    <property type="match status" value="1"/>
</dbReference>
<organism evidence="5 6">
    <name type="scientific">Nocardioides marinus</name>
    <dbReference type="NCBI Taxonomy" id="374514"/>
    <lineage>
        <taxon>Bacteria</taxon>
        <taxon>Bacillati</taxon>
        <taxon>Actinomycetota</taxon>
        <taxon>Actinomycetes</taxon>
        <taxon>Propionibacteriales</taxon>
        <taxon>Nocardioidaceae</taxon>
        <taxon>Nocardioides</taxon>
    </lineage>
</organism>
<dbReference type="RefSeq" id="WP_246289802.1">
    <property type="nucleotide sequence ID" value="NZ_BAAAPP010000005.1"/>
</dbReference>
<dbReference type="InterPro" id="IPR047640">
    <property type="entry name" value="RpiR-like"/>
</dbReference>
<dbReference type="PROSITE" id="PS51071">
    <property type="entry name" value="HTH_RPIR"/>
    <property type="match status" value="1"/>
</dbReference>
<dbReference type="Pfam" id="PF01380">
    <property type="entry name" value="SIS"/>
    <property type="match status" value="1"/>
</dbReference>
<dbReference type="AlphaFoldDB" id="A0A7Y9YG75"/>
<keyword evidence="2 5" id="KW-0238">DNA-binding</keyword>
<evidence type="ECO:0000313" key="5">
    <source>
        <dbReference type="EMBL" id="NYI11114.1"/>
    </source>
</evidence>
<evidence type="ECO:0000256" key="3">
    <source>
        <dbReference type="ARBA" id="ARBA00023163"/>
    </source>
</evidence>
<dbReference type="PANTHER" id="PTHR30514">
    <property type="entry name" value="GLUCOKINASE"/>
    <property type="match status" value="1"/>
</dbReference>
<keyword evidence="1" id="KW-0805">Transcription regulation</keyword>
<reference evidence="5 6" key="1">
    <citation type="submission" date="2020-07" db="EMBL/GenBank/DDBJ databases">
        <title>Sequencing the genomes of 1000 actinobacteria strains.</title>
        <authorList>
            <person name="Klenk H.-P."/>
        </authorList>
    </citation>
    <scope>NUCLEOTIDE SEQUENCE [LARGE SCALE GENOMIC DNA]</scope>
    <source>
        <strain evidence="5 6">DSM 18248</strain>
    </source>
</reference>
<dbReference type="Pfam" id="PF01418">
    <property type="entry name" value="HTH_6"/>
    <property type="match status" value="1"/>
</dbReference>
<protein>
    <submittedName>
        <fullName evidence="5">DNA-binding MurR/RpiR family transcriptional regulator</fullName>
    </submittedName>
</protein>
<dbReference type="EMBL" id="JACBZI010000001">
    <property type="protein sequence ID" value="NYI11114.1"/>
    <property type="molecule type" value="Genomic_DNA"/>
</dbReference>
<gene>
    <name evidence="5" type="ORF">BKA05_002629</name>
</gene>
<feature type="domain" description="HTH rpiR-type" evidence="4">
    <location>
        <begin position="12"/>
        <end position="88"/>
    </location>
</feature>
<evidence type="ECO:0000256" key="1">
    <source>
        <dbReference type="ARBA" id="ARBA00023015"/>
    </source>
</evidence>
<dbReference type="InterPro" id="IPR035472">
    <property type="entry name" value="RpiR-like_SIS"/>
</dbReference>
<dbReference type="GO" id="GO:0003677">
    <property type="term" value="F:DNA binding"/>
    <property type="evidence" value="ECO:0007669"/>
    <property type="project" value="UniProtKB-KW"/>
</dbReference>
<dbReference type="GO" id="GO:1901135">
    <property type="term" value="P:carbohydrate derivative metabolic process"/>
    <property type="evidence" value="ECO:0007669"/>
    <property type="project" value="InterPro"/>
</dbReference>
<dbReference type="PANTHER" id="PTHR30514:SF18">
    <property type="entry name" value="RPIR-FAMILY TRANSCRIPTIONAL REGULATOR"/>
    <property type="match status" value="1"/>
</dbReference>
<dbReference type="Gene3D" id="1.10.10.10">
    <property type="entry name" value="Winged helix-like DNA-binding domain superfamily/Winged helix DNA-binding domain"/>
    <property type="match status" value="1"/>
</dbReference>
<keyword evidence="6" id="KW-1185">Reference proteome</keyword>
<accession>A0A7Y9YG75</accession>
<dbReference type="InterPro" id="IPR046348">
    <property type="entry name" value="SIS_dom_sf"/>
</dbReference>